<sequence>MLLVQVGRPSLGRIQVEQAMFRMGQHIQHPVERVIVPVVPAVPPDLHVRVFIVLCLGEGQADVRAPAGKRAGKHGPHLAEVQVADPVVGREGVAEGCAYTSVGAGEGEGAAGDSGREDRQTREKSSSNSDDDLEHKSNMGMGQFIL</sequence>
<reference evidence="3" key="1">
    <citation type="journal article" date="2019" name="Curr. Biol.">
        <title>Genome Sequence of Striga asiatica Provides Insight into the Evolution of Plant Parasitism.</title>
        <authorList>
            <person name="Yoshida S."/>
            <person name="Kim S."/>
            <person name="Wafula E.K."/>
            <person name="Tanskanen J."/>
            <person name="Kim Y.M."/>
            <person name="Honaas L."/>
            <person name="Yang Z."/>
            <person name="Spallek T."/>
            <person name="Conn C.E."/>
            <person name="Ichihashi Y."/>
            <person name="Cheong K."/>
            <person name="Cui S."/>
            <person name="Der J.P."/>
            <person name="Gundlach H."/>
            <person name="Jiao Y."/>
            <person name="Hori C."/>
            <person name="Ishida J.K."/>
            <person name="Kasahara H."/>
            <person name="Kiba T."/>
            <person name="Kim M.S."/>
            <person name="Koo N."/>
            <person name="Laohavisit A."/>
            <person name="Lee Y.H."/>
            <person name="Lumba S."/>
            <person name="McCourt P."/>
            <person name="Mortimer J.C."/>
            <person name="Mutuku J.M."/>
            <person name="Nomura T."/>
            <person name="Sasaki-Sekimoto Y."/>
            <person name="Seto Y."/>
            <person name="Wang Y."/>
            <person name="Wakatake T."/>
            <person name="Sakakibara H."/>
            <person name="Demura T."/>
            <person name="Yamaguchi S."/>
            <person name="Yoneyama K."/>
            <person name="Manabe R.I."/>
            <person name="Nelson D.C."/>
            <person name="Schulman A.H."/>
            <person name="Timko M.P."/>
            <person name="dePamphilis C.W."/>
            <person name="Choi D."/>
            <person name="Shirasu K."/>
        </authorList>
    </citation>
    <scope>NUCLEOTIDE SEQUENCE [LARGE SCALE GENOMIC DNA]</scope>
    <source>
        <strain evidence="3">cv. UVA1</strain>
    </source>
</reference>
<proteinExistence type="predicted"/>
<evidence type="ECO:0000313" key="3">
    <source>
        <dbReference type="Proteomes" id="UP000325081"/>
    </source>
</evidence>
<gene>
    <name evidence="2" type="ORF">STAS_17464</name>
</gene>
<dbReference type="GO" id="GO:0016740">
    <property type="term" value="F:transferase activity"/>
    <property type="evidence" value="ECO:0007669"/>
    <property type="project" value="UniProtKB-KW"/>
</dbReference>
<keyword evidence="3" id="KW-1185">Reference proteome</keyword>
<organism evidence="2 3">
    <name type="scientific">Striga asiatica</name>
    <name type="common">Asiatic witchweed</name>
    <name type="synonym">Buchnera asiatica</name>
    <dbReference type="NCBI Taxonomy" id="4170"/>
    <lineage>
        <taxon>Eukaryota</taxon>
        <taxon>Viridiplantae</taxon>
        <taxon>Streptophyta</taxon>
        <taxon>Embryophyta</taxon>
        <taxon>Tracheophyta</taxon>
        <taxon>Spermatophyta</taxon>
        <taxon>Magnoliopsida</taxon>
        <taxon>eudicotyledons</taxon>
        <taxon>Gunneridae</taxon>
        <taxon>Pentapetalae</taxon>
        <taxon>asterids</taxon>
        <taxon>lamiids</taxon>
        <taxon>Lamiales</taxon>
        <taxon>Orobanchaceae</taxon>
        <taxon>Buchnereae</taxon>
        <taxon>Striga</taxon>
    </lineage>
</organism>
<protein>
    <submittedName>
        <fullName evidence="2">UDP-N-acetylglucosamine 1-carboxyvinyltransferase2</fullName>
    </submittedName>
</protein>
<dbReference type="EMBL" id="BKCP01005960">
    <property type="protein sequence ID" value="GER40780.1"/>
    <property type="molecule type" value="Genomic_DNA"/>
</dbReference>
<accession>A0A5A7Q6D4</accession>
<evidence type="ECO:0000313" key="2">
    <source>
        <dbReference type="EMBL" id="GER40780.1"/>
    </source>
</evidence>
<keyword evidence="2" id="KW-0808">Transferase</keyword>
<feature type="compositionally biased region" description="Basic and acidic residues" evidence="1">
    <location>
        <begin position="114"/>
        <end position="125"/>
    </location>
</feature>
<feature type="region of interest" description="Disordered" evidence="1">
    <location>
        <begin position="99"/>
        <end position="146"/>
    </location>
</feature>
<dbReference type="Proteomes" id="UP000325081">
    <property type="component" value="Unassembled WGS sequence"/>
</dbReference>
<evidence type="ECO:0000256" key="1">
    <source>
        <dbReference type="SAM" id="MobiDB-lite"/>
    </source>
</evidence>
<dbReference type="AlphaFoldDB" id="A0A5A7Q6D4"/>
<name>A0A5A7Q6D4_STRAF</name>
<comment type="caution">
    <text evidence="2">The sequence shown here is derived from an EMBL/GenBank/DDBJ whole genome shotgun (WGS) entry which is preliminary data.</text>
</comment>